<evidence type="ECO:0000256" key="2">
    <source>
        <dbReference type="SAM" id="Coils"/>
    </source>
</evidence>
<accession>A0ABS9KH48</accession>
<dbReference type="InterPro" id="IPR019734">
    <property type="entry name" value="TPR_rpt"/>
</dbReference>
<keyword evidence="1" id="KW-0802">TPR repeat</keyword>
<evidence type="ECO:0000256" key="3">
    <source>
        <dbReference type="SAM" id="SignalP"/>
    </source>
</evidence>
<protein>
    <submittedName>
        <fullName evidence="4">Tetratricopeptide repeat protein</fullName>
    </submittedName>
</protein>
<keyword evidence="5" id="KW-1185">Reference proteome</keyword>
<dbReference type="Pfam" id="PF14559">
    <property type="entry name" value="TPR_19"/>
    <property type="match status" value="2"/>
</dbReference>
<feature type="repeat" description="TPR" evidence="1">
    <location>
        <begin position="161"/>
        <end position="194"/>
    </location>
</feature>
<name>A0ABS9KH48_9BACT</name>
<feature type="signal peptide" evidence="3">
    <location>
        <begin position="1"/>
        <end position="19"/>
    </location>
</feature>
<dbReference type="PANTHER" id="PTHR12558">
    <property type="entry name" value="CELL DIVISION CYCLE 16,23,27"/>
    <property type="match status" value="1"/>
</dbReference>
<comment type="caution">
    <text evidence="4">The sequence shown here is derived from an EMBL/GenBank/DDBJ whole genome shotgun (WGS) entry which is preliminary data.</text>
</comment>
<evidence type="ECO:0000313" key="5">
    <source>
        <dbReference type="Proteomes" id="UP001165366"/>
    </source>
</evidence>
<dbReference type="SUPFAM" id="SSF48452">
    <property type="entry name" value="TPR-like"/>
    <property type="match status" value="2"/>
</dbReference>
<dbReference type="SMART" id="SM00028">
    <property type="entry name" value="TPR"/>
    <property type="match status" value="4"/>
</dbReference>
<reference evidence="4" key="2">
    <citation type="submission" date="2024-05" db="EMBL/GenBank/DDBJ databases">
        <title>Rhodohalobacter halophilus gen. nov., sp. nov., a moderately halophilic member of the family Balneolaceae.</title>
        <authorList>
            <person name="Xia J."/>
        </authorList>
    </citation>
    <scope>NUCLEOTIDE SEQUENCE</scope>
    <source>
        <strain evidence="4">WB101</strain>
    </source>
</reference>
<dbReference type="EMBL" id="JAKLWS010000027">
    <property type="protein sequence ID" value="MCG2590176.1"/>
    <property type="molecule type" value="Genomic_DNA"/>
</dbReference>
<sequence length="442" mass="50943">MKRSKLILLIIAPMLLFWACETTDPLVNDVQVDLVTGNFESALETVNTALEQDSSNYVAHYYKGIVLASQAWEMEPPSTRQPVYENARTSFDSAKDLMEAQPEEPEELEQLTNSVVSFWADEYNMAVNIQNDDSLFNATENPYETSLAHLENAVTINPDSAMTYQVLSSTYYQLDQVDQAIESYENAMELLEQPAPEDYEYLVSLYLYNNNYEEAIELSEEGREVYPEETMFVQFLADAYIQAGDRDRAISLVEELIDSEPNNPQYRRVLGTQVYQSVERISNQVSDLYEELFELRQAARNQRGQELEQTQSEIESLESEIESMEQEIDELSAISIREMEQVVELVPEDEEANFILGVIYQNRAANLFERRNNTMDNEEAADYDRRAKENLEKARQYYERAAEIDPENPENWRSLFQVYTALGMEEEAEDAMEKAGMNNSSN</sequence>
<dbReference type="InterPro" id="IPR011990">
    <property type="entry name" value="TPR-like_helical_dom_sf"/>
</dbReference>
<feature type="coiled-coil region" evidence="2">
    <location>
        <begin position="278"/>
        <end position="341"/>
    </location>
</feature>
<feature type="chain" id="PRO_5045483593" evidence="3">
    <location>
        <begin position="20"/>
        <end position="442"/>
    </location>
</feature>
<dbReference type="RefSeq" id="WP_237855533.1">
    <property type="nucleotide sequence ID" value="NZ_JAKLWS010000027.1"/>
</dbReference>
<dbReference type="Proteomes" id="UP001165366">
    <property type="component" value="Unassembled WGS sequence"/>
</dbReference>
<proteinExistence type="predicted"/>
<gene>
    <name evidence="4" type="ORF">L6773_16485</name>
</gene>
<dbReference type="PROSITE" id="PS50005">
    <property type="entry name" value="TPR"/>
    <property type="match status" value="2"/>
</dbReference>
<dbReference type="PANTHER" id="PTHR12558:SF13">
    <property type="entry name" value="CELL DIVISION CYCLE PROTEIN 27 HOMOLOG"/>
    <property type="match status" value="1"/>
</dbReference>
<keyword evidence="3" id="KW-0732">Signal</keyword>
<evidence type="ECO:0000313" key="4">
    <source>
        <dbReference type="EMBL" id="MCG2590176.1"/>
    </source>
</evidence>
<dbReference type="SUPFAM" id="SSF81901">
    <property type="entry name" value="HCP-like"/>
    <property type="match status" value="1"/>
</dbReference>
<organism evidence="4 5">
    <name type="scientific">Rhodohalobacter sulfatireducens</name>
    <dbReference type="NCBI Taxonomy" id="2911366"/>
    <lineage>
        <taxon>Bacteria</taxon>
        <taxon>Pseudomonadati</taxon>
        <taxon>Balneolota</taxon>
        <taxon>Balneolia</taxon>
        <taxon>Balneolales</taxon>
        <taxon>Balneolaceae</taxon>
        <taxon>Rhodohalobacter</taxon>
    </lineage>
</organism>
<reference evidence="4" key="1">
    <citation type="submission" date="2022-01" db="EMBL/GenBank/DDBJ databases">
        <authorList>
            <person name="Wang Y."/>
        </authorList>
    </citation>
    <scope>NUCLEOTIDE SEQUENCE</scope>
    <source>
        <strain evidence="4">WB101</strain>
    </source>
</reference>
<feature type="repeat" description="TPR" evidence="1">
    <location>
        <begin position="230"/>
        <end position="263"/>
    </location>
</feature>
<evidence type="ECO:0000256" key="1">
    <source>
        <dbReference type="PROSITE-ProRule" id="PRU00339"/>
    </source>
</evidence>
<dbReference type="Pfam" id="PF13181">
    <property type="entry name" value="TPR_8"/>
    <property type="match status" value="1"/>
</dbReference>
<keyword evidence="2" id="KW-0175">Coiled coil</keyword>
<dbReference type="Gene3D" id="1.25.40.10">
    <property type="entry name" value="Tetratricopeptide repeat domain"/>
    <property type="match status" value="3"/>
</dbReference>